<organism evidence="3 4">
    <name type="scientific">Candidatus Nealsonbacteria bacterium CG_4_10_14_0_8_um_filter_37_14</name>
    <dbReference type="NCBI Taxonomy" id="1974684"/>
    <lineage>
        <taxon>Bacteria</taxon>
        <taxon>Candidatus Nealsoniibacteriota</taxon>
    </lineage>
</organism>
<reference evidence="4" key="1">
    <citation type="submission" date="2017-09" db="EMBL/GenBank/DDBJ databases">
        <title>Depth-based differentiation of microbial function through sediment-hosted aquifers and enrichment of novel symbionts in the deep terrestrial subsurface.</title>
        <authorList>
            <person name="Probst A.J."/>
            <person name="Ladd B."/>
            <person name="Jarett J.K."/>
            <person name="Geller-Mcgrath D.E."/>
            <person name="Sieber C.M.K."/>
            <person name="Emerson J.B."/>
            <person name="Anantharaman K."/>
            <person name="Thomas B.C."/>
            <person name="Malmstrom R."/>
            <person name="Stieglmeier M."/>
            <person name="Klingl A."/>
            <person name="Woyke T."/>
            <person name="Ryan C.M."/>
            <person name="Banfield J.F."/>
        </authorList>
    </citation>
    <scope>NUCLEOTIDE SEQUENCE [LARGE SCALE GENOMIC DNA]</scope>
</reference>
<dbReference type="InterPro" id="IPR006121">
    <property type="entry name" value="HMA_dom"/>
</dbReference>
<feature type="transmembrane region" description="Helical" evidence="1">
    <location>
        <begin position="91"/>
        <end position="113"/>
    </location>
</feature>
<keyword evidence="1" id="KW-0472">Membrane</keyword>
<evidence type="ECO:0000313" key="3">
    <source>
        <dbReference type="EMBL" id="PIY89237.1"/>
    </source>
</evidence>
<dbReference type="PANTHER" id="PTHR42208">
    <property type="entry name" value="HEAVY METAL TRANSPORTER-RELATED"/>
    <property type="match status" value="1"/>
</dbReference>
<dbReference type="Pfam" id="PF00403">
    <property type="entry name" value="HMA"/>
    <property type="match status" value="1"/>
</dbReference>
<proteinExistence type="predicted"/>
<dbReference type="AlphaFoldDB" id="A0A2M7R748"/>
<feature type="transmembrane region" description="Helical" evidence="1">
    <location>
        <begin position="205"/>
        <end position="225"/>
    </location>
</feature>
<feature type="transmembrane region" description="Helical" evidence="1">
    <location>
        <begin position="125"/>
        <end position="149"/>
    </location>
</feature>
<dbReference type="SUPFAM" id="SSF49503">
    <property type="entry name" value="Cupredoxins"/>
    <property type="match status" value="1"/>
</dbReference>
<dbReference type="CDD" id="cd00371">
    <property type="entry name" value="HMA"/>
    <property type="match status" value="1"/>
</dbReference>
<evidence type="ECO:0000313" key="4">
    <source>
        <dbReference type="Proteomes" id="UP000230767"/>
    </source>
</evidence>
<feature type="transmembrane region" description="Helical" evidence="1">
    <location>
        <begin position="256"/>
        <end position="276"/>
    </location>
</feature>
<keyword evidence="1" id="KW-1133">Transmembrane helix</keyword>
<dbReference type="Gene3D" id="2.60.40.420">
    <property type="entry name" value="Cupredoxins - blue copper proteins"/>
    <property type="match status" value="1"/>
</dbReference>
<evidence type="ECO:0000259" key="2">
    <source>
        <dbReference type="PROSITE" id="PS50846"/>
    </source>
</evidence>
<feature type="transmembrane region" description="Helical" evidence="1">
    <location>
        <begin position="288"/>
        <end position="309"/>
    </location>
</feature>
<feature type="transmembrane region" description="Helical" evidence="1">
    <location>
        <begin position="180"/>
        <end position="199"/>
    </location>
</feature>
<dbReference type="EMBL" id="PFLW01000040">
    <property type="protein sequence ID" value="PIY89237.1"/>
    <property type="molecule type" value="Genomic_DNA"/>
</dbReference>
<dbReference type="Proteomes" id="UP000230767">
    <property type="component" value="Unassembled WGS sequence"/>
</dbReference>
<name>A0A2M7R748_9BACT</name>
<dbReference type="PROSITE" id="PS50846">
    <property type="entry name" value="HMA_2"/>
    <property type="match status" value="1"/>
</dbReference>
<dbReference type="Gene3D" id="3.30.70.100">
    <property type="match status" value="1"/>
</dbReference>
<dbReference type="GO" id="GO:0046872">
    <property type="term" value="F:metal ion binding"/>
    <property type="evidence" value="ECO:0007669"/>
    <property type="project" value="InterPro"/>
</dbReference>
<accession>A0A2M7R748</accession>
<dbReference type="Pfam" id="PF13386">
    <property type="entry name" value="DsbD_2"/>
    <property type="match status" value="1"/>
</dbReference>
<dbReference type="PANTHER" id="PTHR42208:SF1">
    <property type="entry name" value="HEAVY METAL TRANSPORTER"/>
    <property type="match status" value="1"/>
</dbReference>
<dbReference type="InterPro" id="IPR008972">
    <property type="entry name" value="Cupredoxin"/>
</dbReference>
<feature type="domain" description="HMA" evidence="2">
    <location>
        <begin position="10"/>
        <end position="76"/>
    </location>
</feature>
<dbReference type="SUPFAM" id="SSF55008">
    <property type="entry name" value="HMA, heavy metal-associated domain"/>
    <property type="match status" value="1"/>
</dbReference>
<evidence type="ECO:0000256" key="1">
    <source>
        <dbReference type="SAM" id="Phobius"/>
    </source>
</evidence>
<keyword evidence="1" id="KW-0812">Transmembrane</keyword>
<dbReference type="InterPro" id="IPR036163">
    <property type="entry name" value="HMA_dom_sf"/>
</dbReference>
<sequence length="502" mass="54629">MPENNNLKIKEHTYFVQGMHCASCEILIEKKLLELEGIKSVEAKASKGEVLIEHEGELPSTETLNKIFKKENYVFSNRKIEVSDGFNGKEFLITFGMGLLIILLFIGLIKLGLSGLINVNSSSSLITFFVFGLLAGISTCAALVGGLVLSMSKQWLELYPDNESTITKLQPHFMFNAGRLVSYVILGAVLGAIGSKLQFSLKFTSILVIAVSVMMIFLALQMLGLKAFRRFQFTMPKFITRHIADESNFKGRYTPFLMGAFTFFLPCGFTITAQGLALISGSPIQGGFIMLFFALGTLPMLLAIGISSVSFSKRPHLSFRFLKVAGFLLLFFALYNINSQFNVLGLSSFNDVGNKIIQSPNVKEEGFVPIVNGKQILKMKASSSGYNPDYFKVKAGIPVRWEITDVGTSGCTNAVISRSLFDGPINLTPGQTSIKEFTPEKPGKYKFSCWMGMVSGVIEVVDESGSQKPSEIFLNGDNNSLVPSGASGCGAGASCGCGCGRR</sequence>
<feature type="transmembrane region" description="Helical" evidence="1">
    <location>
        <begin position="321"/>
        <end position="338"/>
    </location>
</feature>
<protein>
    <recommendedName>
        <fullName evidence="2">HMA domain-containing protein</fullName>
    </recommendedName>
</protein>
<comment type="caution">
    <text evidence="3">The sequence shown here is derived from an EMBL/GenBank/DDBJ whole genome shotgun (WGS) entry which is preliminary data.</text>
</comment>
<dbReference type="InterPro" id="IPR028096">
    <property type="entry name" value="EfeO_Cupredoxin"/>
</dbReference>
<dbReference type="Pfam" id="PF13473">
    <property type="entry name" value="Cupredoxin_1"/>
    <property type="match status" value="1"/>
</dbReference>
<gene>
    <name evidence="3" type="ORF">COY73_01540</name>
</gene>
<dbReference type="InterPro" id="IPR039447">
    <property type="entry name" value="UreH-like_TM_dom"/>
</dbReference>